<dbReference type="GO" id="GO:0016747">
    <property type="term" value="F:acyltransferase activity, transferring groups other than amino-acyl groups"/>
    <property type="evidence" value="ECO:0007669"/>
    <property type="project" value="InterPro"/>
</dbReference>
<accession>A0A918YVW2</accession>
<dbReference type="EMBL" id="BNCF01000001">
    <property type="protein sequence ID" value="GHE26488.1"/>
    <property type="molecule type" value="Genomic_DNA"/>
</dbReference>
<proteinExistence type="predicted"/>
<keyword evidence="3" id="KW-1185">Reference proteome</keyword>
<evidence type="ECO:0000313" key="2">
    <source>
        <dbReference type="EMBL" id="GHE26488.1"/>
    </source>
</evidence>
<dbReference type="Proteomes" id="UP000636453">
    <property type="component" value="Unassembled WGS sequence"/>
</dbReference>
<name>A0A918YVW2_9GAMM</name>
<reference evidence="2" key="2">
    <citation type="submission" date="2020-09" db="EMBL/GenBank/DDBJ databases">
        <authorList>
            <person name="Sun Q."/>
            <person name="Kim S."/>
        </authorList>
    </citation>
    <scope>NUCLEOTIDE SEQUENCE</scope>
    <source>
        <strain evidence="2">KCTC 32020</strain>
    </source>
</reference>
<dbReference type="PANTHER" id="PTHR43792">
    <property type="entry name" value="GNAT FAMILY, PUTATIVE (AFU_ORTHOLOGUE AFUA_3G00765)-RELATED-RELATED"/>
    <property type="match status" value="1"/>
</dbReference>
<dbReference type="PROSITE" id="PS51186">
    <property type="entry name" value="GNAT"/>
    <property type="match status" value="1"/>
</dbReference>
<dbReference type="Pfam" id="PF13302">
    <property type="entry name" value="Acetyltransf_3"/>
    <property type="match status" value="1"/>
</dbReference>
<comment type="caution">
    <text evidence="2">The sequence shown here is derived from an EMBL/GenBank/DDBJ whole genome shotgun (WGS) entry which is preliminary data.</text>
</comment>
<dbReference type="PANTHER" id="PTHR43792:SF1">
    <property type="entry name" value="N-ACETYLTRANSFERASE DOMAIN-CONTAINING PROTEIN"/>
    <property type="match status" value="1"/>
</dbReference>
<organism evidence="2 3">
    <name type="scientific">Vulcaniibacterium thermophilum</name>
    <dbReference type="NCBI Taxonomy" id="1169913"/>
    <lineage>
        <taxon>Bacteria</taxon>
        <taxon>Pseudomonadati</taxon>
        <taxon>Pseudomonadota</taxon>
        <taxon>Gammaproteobacteria</taxon>
        <taxon>Lysobacterales</taxon>
        <taxon>Lysobacteraceae</taxon>
        <taxon>Vulcaniibacterium</taxon>
    </lineage>
</organism>
<dbReference type="InterPro" id="IPR000182">
    <property type="entry name" value="GNAT_dom"/>
</dbReference>
<feature type="domain" description="N-acetyltransferase" evidence="1">
    <location>
        <begin position="24"/>
        <end position="182"/>
    </location>
</feature>
<protein>
    <submittedName>
        <fullName evidence="2">N-acetyltransferase GCN5</fullName>
    </submittedName>
</protein>
<dbReference type="SUPFAM" id="SSF55729">
    <property type="entry name" value="Acyl-CoA N-acyltransferases (Nat)"/>
    <property type="match status" value="1"/>
</dbReference>
<reference evidence="2" key="1">
    <citation type="journal article" date="2014" name="Int. J. Syst. Evol. Microbiol.">
        <title>Complete genome sequence of Corynebacterium casei LMG S-19264T (=DSM 44701T), isolated from a smear-ripened cheese.</title>
        <authorList>
            <consortium name="US DOE Joint Genome Institute (JGI-PGF)"/>
            <person name="Walter F."/>
            <person name="Albersmeier A."/>
            <person name="Kalinowski J."/>
            <person name="Ruckert C."/>
        </authorList>
    </citation>
    <scope>NUCLEOTIDE SEQUENCE</scope>
    <source>
        <strain evidence="2">KCTC 32020</strain>
    </source>
</reference>
<sequence>MPAIPSSAAPREFAGAELLRTRRMRLRGLRYHDVPALWQMGRDARVTGHLLDAPVSTLASAVALVEMANALYVRRPGLGLWCAEDAEGRFVGFFSLMPEPDADEVGIGCRLVPRAWGRGYALEGGAALCQHAFATLDLPYLVGVCAPENRAVPPLLARLGFAADGRTQQAGKPALRFVLARRDWRGIVPRRRALQGDPVT</sequence>
<dbReference type="InterPro" id="IPR016181">
    <property type="entry name" value="Acyl_CoA_acyltransferase"/>
</dbReference>
<dbReference type="AlphaFoldDB" id="A0A918YVW2"/>
<dbReference type="InterPro" id="IPR051531">
    <property type="entry name" value="N-acetyltransferase"/>
</dbReference>
<gene>
    <name evidence="2" type="ORF">GCM10007167_04680</name>
</gene>
<dbReference type="Gene3D" id="3.40.630.30">
    <property type="match status" value="1"/>
</dbReference>
<dbReference type="RefSeq" id="WP_186760865.1">
    <property type="nucleotide sequence ID" value="NZ_BNCF01000001.1"/>
</dbReference>
<evidence type="ECO:0000259" key="1">
    <source>
        <dbReference type="PROSITE" id="PS51186"/>
    </source>
</evidence>
<evidence type="ECO:0000313" key="3">
    <source>
        <dbReference type="Proteomes" id="UP000636453"/>
    </source>
</evidence>